<gene>
    <name evidence="3" type="ORF">OJ16_10390</name>
</gene>
<dbReference type="GO" id="GO:0005829">
    <property type="term" value="C:cytosol"/>
    <property type="evidence" value="ECO:0007669"/>
    <property type="project" value="TreeGrafter"/>
</dbReference>
<dbReference type="Gene3D" id="3.30.70.1300">
    <property type="entry name" value="VC0467-like domains"/>
    <property type="match status" value="1"/>
</dbReference>
<sequence>MNLTNHFLVAMPGMKDPYFKRSVIYVCEHNQDGAMGLMINAPIEVTVGKMLEQVNADQVQPLHKTDNLEMPVLNGGPVSEDRGFILHQPKDQYESSIQMTDKISVTTSKDILSVLGTEAEPNQYLVALGYSGWEAGQLETELAENSWLTIEADPTVIFETPVTERWQTAVQMLGIDVAQLSSDVGHA</sequence>
<dbReference type="Pfam" id="PF02622">
    <property type="entry name" value="DUF179"/>
    <property type="match status" value="1"/>
</dbReference>
<name>A0A0C2NCL3_9VIBR</name>
<reference evidence="3 4" key="1">
    <citation type="submission" date="2014-11" db="EMBL/GenBank/DDBJ databases">
        <title>Draft Genome Sequence of Vibrio piscirenalis strains CECT 8603T and CECT 8604, two marine Gammaproteobacterium isolated from cultured gilthead sea bream (Sparus aurata).</title>
        <authorList>
            <person name="Arahal D.R."/>
            <person name="Rodrigo-Torres L."/>
            <person name="Lucena T."/>
            <person name="Pujalte M.J."/>
        </authorList>
    </citation>
    <scope>NUCLEOTIDE SEQUENCE [LARGE SCALE GENOMIC DNA]</scope>
    <source>
        <strain evidence="3 4">DCR 1-4-2</strain>
    </source>
</reference>
<evidence type="ECO:0000313" key="3">
    <source>
        <dbReference type="EMBL" id="KII78417.1"/>
    </source>
</evidence>
<evidence type="ECO:0000313" key="4">
    <source>
        <dbReference type="Proteomes" id="UP000031672"/>
    </source>
</evidence>
<accession>A0A0C2NCL3</accession>
<dbReference type="STRING" id="1461322.OJ16_10390"/>
<proteinExistence type="inferred from homology"/>
<dbReference type="OrthoDB" id="9807486at2"/>
<protein>
    <recommendedName>
        <fullName evidence="2">UPF0301 protein OJ16_10390</fullName>
    </recommendedName>
</protein>
<evidence type="ECO:0000256" key="2">
    <source>
        <dbReference type="HAMAP-Rule" id="MF_00758"/>
    </source>
</evidence>
<evidence type="ECO:0000256" key="1">
    <source>
        <dbReference type="ARBA" id="ARBA00009600"/>
    </source>
</evidence>
<dbReference type="InterPro" id="IPR003774">
    <property type="entry name" value="AlgH-like"/>
</dbReference>
<dbReference type="HAMAP" id="MF_00758">
    <property type="entry name" value="UPF0301"/>
    <property type="match status" value="1"/>
</dbReference>
<dbReference type="NCBIfam" id="NF001266">
    <property type="entry name" value="PRK00228.1-1"/>
    <property type="match status" value="1"/>
</dbReference>
<comment type="caution">
    <text evidence="3">The sequence shown here is derived from an EMBL/GenBank/DDBJ whole genome shotgun (WGS) entry which is preliminary data.</text>
</comment>
<comment type="similarity">
    <text evidence="1 2">Belongs to the UPF0301 (AlgH) family.</text>
</comment>
<dbReference type="Gene3D" id="3.40.1740.10">
    <property type="entry name" value="VC0467-like"/>
    <property type="match status" value="1"/>
</dbReference>
<dbReference type="PANTHER" id="PTHR30327:SF1">
    <property type="entry name" value="UPF0301 PROTEIN YQGE"/>
    <property type="match status" value="1"/>
</dbReference>
<accession>A0A0C2NW53</accession>
<dbReference type="Proteomes" id="UP000031672">
    <property type="component" value="Unassembled WGS sequence"/>
</dbReference>
<dbReference type="PANTHER" id="PTHR30327">
    <property type="entry name" value="UNCHARACTERIZED PROTEIN YQGE"/>
    <property type="match status" value="1"/>
</dbReference>
<dbReference type="EMBL" id="JTKH01000019">
    <property type="protein sequence ID" value="KII78417.1"/>
    <property type="molecule type" value="Genomic_DNA"/>
</dbReference>
<dbReference type="AlphaFoldDB" id="A0A0C2NCL3"/>
<dbReference type="RefSeq" id="WP_040990119.1">
    <property type="nucleotide sequence ID" value="NZ_JBFRUC010000049.1"/>
</dbReference>
<organism evidence="3 4">
    <name type="scientific">Vibrio renipiscarius</name>
    <dbReference type="NCBI Taxonomy" id="1461322"/>
    <lineage>
        <taxon>Bacteria</taxon>
        <taxon>Pseudomonadati</taxon>
        <taxon>Pseudomonadota</taxon>
        <taxon>Gammaproteobacteria</taxon>
        <taxon>Vibrionales</taxon>
        <taxon>Vibrionaceae</taxon>
        <taxon>Vibrio</taxon>
    </lineage>
</organism>
<keyword evidence="4" id="KW-1185">Reference proteome</keyword>
<dbReference type="SUPFAM" id="SSF143456">
    <property type="entry name" value="VC0467-like"/>
    <property type="match status" value="1"/>
</dbReference>